<gene>
    <name evidence="1" type="ORF">Gaeavirus3_2</name>
</gene>
<protein>
    <recommendedName>
        <fullName evidence="2">Transposase</fullName>
    </recommendedName>
</protein>
<evidence type="ECO:0000313" key="1">
    <source>
        <dbReference type="EMBL" id="AYV79948.1"/>
    </source>
</evidence>
<accession>A0A3G4ZYF5</accession>
<evidence type="ECO:0008006" key="2">
    <source>
        <dbReference type="Google" id="ProtNLM"/>
    </source>
</evidence>
<proteinExistence type="predicted"/>
<reference evidence="1" key="1">
    <citation type="submission" date="2018-10" db="EMBL/GenBank/DDBJ databases">
        <title>Hidden diversity of soil giant viruses.</title>
        <authorList>
            <person name="Schulz F."/>
            <person name="Alteio L."/>
            <person name="Goudeau D."/>
            <person name="Ryan E.M."/>
            <person name="Malmstrom R.R."/>
            <person name="Blanchard J."/>
            <person name="Woyke T."/>
        </authorList>
    </citation>
    <scope>NUCLEOTIDE SEQUENCE</scope>
    <source>
        <strain evidence="1">GAV1</strain>
    </source>
</reference>
<sequence length="876" mass="103973">MPKRRKFKKRKDIDVAKLTGFDFIKTNKDNIINVIINKAHLITINEFVARVNKIVINAYQYIKLYLIHLFDNNKTFPKLDEAFIGDVFRILSSKQLSVKTSLKLKDLISFYDDYFAPLIDKNDIQSYKYMRYTLQYEAIDMKKNIYVNIQEHFIEHLNYYIYIMLDVKTKRNKITSDNKDKEIRKVLHTELTHDINNVLTDLTNFEEPISKPEYHKFIKNERKNIYGNKTQFTGDTVFYEIKCDDKQHDYLRPLFYIHRKLEEKYNEIHEQNKFIEETNLIIKEYNDIAFSQIMKDNNELIEIIEYKSKFIDTFKECAKALNNSWTNTRKVQNTNFMNLRNKNSKLFDVIKINKATIKTNLEIIKFNKQFGETIDDRLVDMIVKCQKQNYNMMQTIRHDRNIVKMTNLTISQDNTEINYHTKNNKRTMKKYEKLNFENKLIIHNLKTREALKTFPKIKQIKLFNVVPLRTSIISKHITIDTQGLIWMFYSGDHVVEYIEDCKDDKDETLKLWGEIFNLDKKVFKNKKQNKKIVYQFHHMIRTDGVSISVLFERLNPDGSVHKQEKSKIYGIVAHTPYIEKTLITTDLKTRKIVCIDPNMQDIIYCGSKNKNNKLETFRYTQNQRRLEIGTKKYSKIMDEINKKPTIVSKTLTNETIKSTVKEIETELSKFNSRTTNMTEFKKYIKAKNIANSKLFSHYSQTLFRKFKLNRFINTQKSEAKLVSKFGNKFGKPNVKSIIKKVDTSPIIVMGDYDNGTNNLKGCEPVICKKIRRILKNAGYEVYMINEFRTSVICNRCHEKLDKFLKRKSSKPNSRMEEILVHGLLRHTDEKPEGEQEAPICKIIHNRDKNAVQNMIYIVKEIMRTGIRPAPFRRDNT</sequence>
<dbReference type="EMBL" id="MK072201">
    <property type="protein sequence ID" value="AYV79948.1"/>
    <property type="molecule type" value="Genomic_DNA"/>
</dbReference>
<name>A0A3G4ZYF5_9VIRU</name>
<organism evidence="1">
    <name type="scientific">Gaeavirus sp</name>
    <dbReference type="NCBI Taxonomy" id="2487767"/>
    <lineage>
        <taxon>Viruses</taxon>
        <taxon>Varidnaviria</taxon>
        <taxon>Bamfordvirae</taxon>
        <taxon>Nucleocytoviricota</taxon>
        <taxon>Megaviricetes</taxon>
        <taxon>Imitervirales</taxon>
        <taxon>Mimiviridae</taxon>
        <taxon>Klosneuvirinae</taxon>
    </lineage>
</organism>